<evidence type="ECO:0000313" key="2">
    <source>
        <dbReference type="Proteomes" id="UP000298030"/>
    </source>
</evidence>
<dbReference type="EMBL" id="QPFP01000001">
    <property type="protein sequence ID" value="TEB39557.1"/>
    <property type="molecule type" value="Genomic_DNA"/>
</dbReference>
<evidence type="ECO:0000313" key="1">
    <source>
        <dbReference type="EMBL" id="TEB39557.1"/>
    </source>
</evidence>
<gene>
    <name evidence="1" type="ORF">FA13DRAFT_1723778</name>
</gene>
<accession>A0A4Y7TZF0</accession>
<proteinExistence type="predicted"/>
<keyword evidence="2" id="KW-1185">Reference proteome</keyword>
<organism evidence="1 2">
    <name type="scientific">Coprinellus micaceus</name>
    <name type="common">Glistening ink-cap mushroom</name>
    <name type="synonym">Coprinus micaceus</name>
    <dbReference type="NCBI Taxonomy" id="71717"/>
    <lineage>
        <taxon>Eukaryota</taxon>
        <taxon>Fungi</taxon>
        <taxon>Dikarya</taxon>
        <taxon>Basidiomycota</taxon>
        <taxon>Agaricomycotina</taxon>
        <taxon>Agaricomycetes</taxon>
        <taxon>Agaricomycetidae</taxon>
        <taxon>Agaricales</taxon>
        <taxon>Agaricineae</taxon>
        <taxon>Psathyrellaceae</taxon>
        <taxon>Coprinellus</taxon>
    </lineage>
</organism>
<reference evidence="1 2" key="1">
    <citation type="journal article" date="2019" name="Nat. Ecol. Evol.">
        <title>Megaphylogeny resolves global patterns of mushroom evolution.</title>
        <authorList>
            <person name="Varga T."/>
            <person name="Krizsan K."/>
            <person name="Foldi C."/>
            <person name="Dima B."/>
            <person name="Sanchez-Garcia M."/>
            <person name="Sanchez-Ramirez S."/>
            <person name="Szollosi G.J."/>
            <person name="Szarkandi J.G."/>
            <person name="Papp V."/>
            <person name="Albert L."/>
            <person name="Andreopoulos W."/>
            <person name="Angelini C."/>
            <person name="Antonin V."/>
            <person name="Barry K.W."/>
            <person name="Bougher N.L."/>
            <person name="Buchanan P."/>
            <person name="Buyck B."/>
            <person name="Bense V."/>
            <person name="Catcheside P."/>
            <person name="Chovatia M."/>
            <person name="Cooper J."/>
            <person name="Damon W."/>
            <person name="Desjardin D."/>
            <person name="Finy P."/>
            <person name="Geml J."/>
            <person name="Haridas S."/>
            <person name="Hughes K."/>
            <person name="Justo A."/>
            <person name="Karasinski D."/>
            <person name="Kautmanova I."/>
            <person name="Kiss B."/>
            <person name="Kocsube S."/>
            <person name="Kotiranta H."/>
            <person name="LaButti K.M."/>
            <person name="Lechner B.E."/>
            <person name="Liimatainen K."/>
            <person name="Lipzen A."/>
            <person name="Lukacs Z."/>
            <person name="Mihaltcheva S."/>
            <person name="Morgado L.N."/>
            <person name="Niskanen T."/>
            <person name="Noordeloos M.E."/>
            <person name="Ohm R.A."/>
            <person name="Ortiz-Santana B."/>
            <person name="Ovrebo C."/>
            <person name="Racz N."/>
            <person name="Riley R."/>
            <person name="Savchenko A."/>
            <person name="Shiryaev A."/>
            <person name="Soop K."/>
            <person name="Spirin V."/>
            <person name="Szebenyi C."/>
            <person name="Tomsovsky M."/>
            <person name="Tulloss R.E."/>
            <person name="Uehling J."/>
            <person name="Grigoriev I.V."/>
            <person name="Vagvolgyi C."/>
            <person name="Papp T."/>
            <person name="Martin F.M."/>
            <person name="Miettinen O."/>
            <person name="Hibbett D.S."/>
            <person name="Nagy L.G."/>
        </authorList>
    </citation>
    <scope>NUCLEOTIDE SEQUENCE [LARGE SCALE GENOMIC DNA]</scope>
    <source>
        <strain evidence="1 2">FP101781</strain>
    </source>
</reference>
<dbReference type="AlphaFoldDB" id="A0A4Y7TZF0"/>
<dbReference type="Proteomes" id="UP000298030">
    <property type="component" value="Unassembled WGS sequence"/>
</dbReference>
<name>A0A4Y7TZF0_COPMI</name>
<comment type="caution">
    <text evidence="1">The sequence shown here is derived from an EMBL/GenBank/DDBJ whole genome shotgun (WGS) entry which is preliminary data.</text>
</comment>
<protein>
    <submittedName>
        <fullName evidence="1">Uncharacterized protein</fullName>
    </submittedName>
</protein>
<sequence length="77" mass="8546">MKEEGAAKSGWNWLRAERINLDCGVGVLLLDANWVPILDLPGGLHGKAGWLRCGCEQPKVGHTSCRVGYSEWLWKVI</sequence>